<dbReference type="InterPro" id="IPR053018">
    <property type="entry name" value="Elsinochrome_Biosynth-Asso"/>
</dbReference>
<proteinExistence type="predicted"/>
<feature type="transmembrane region" description="Helical" evidence="1">
    <location>
        <begin position="80"/>
        <end position="101"/>
    </location>
</feature>
<dbReference type="EMBL" id="ML977645">
    <property type="protein sequence ID" value="KAF1995087.1"/>
    <property type="molecule type" value="Genomic_DNA"/>
</dbReference>
<evidence type="ECO:0000313" key="2">
    <source>
        <dbReference type="EMBL" id="KAF1995087.1"/>
    </source>
</evidence>
<gene>
    <name evidence="2" type="ORF">P154DRAFT_611968</name>
</gene>
<sequence length="157" mass="17314">MSWYSKLPDVQTCLADDEDFACGLPEALESDADIAGLRVFIAFAVAAILAFLLGVFGLVCEGFEYRRGPEHKIAPRAREFINILLISLGDTQIVTSIALLMTANFAMGCKISVYHYNLLPIEPLSSSTTYYLYNLLYTYINLTSTSIIKTPNSLGNL</sequence>
<reference evidence="2" key="1">
    <citation type="journal article" date="2020" name="Stud. Mycol.">
        <title>101 Dothideomycetes genomes: a test case for predicting lifestyles and emergence of pathogens.</title>
        <authorList>
            <person name="Haridas S."/>
            <person name="Albert R."/>
            <person name="Binder M."/>
            <person name="Bloem J."/>
            <person name="Labutti K."/>
            <person name="Salamov A."/>
            <person name="Andreopoulos B."/>
            <person name="Baker S."/>
            <person name="Barry K."/>
            <person name="Bills G."/>
            <person name="Bluhm B."/>
            <person name="Cannon C."/>
            <person name="Castanera R."/>
            <person name="Culley D."/>
            <person name="Daum C."/>
            <person name="Ezra D."/>
            <person name="Gonzalez J."/>
            <person name="Henrissat B."/>
            <person name="Kuo A."/>
            <person name="Liang C."/>
            <person name="Lipzen A."/>
            <person name="Lutzoni F."/>
            <person name="Magnuson J."/>
            <person name="Mondo S."/>
            <person name="Nolan M."/>
            <person name="Ohm R."/>
            <person name="Pangilinan J."/>
            <person name="Park H.-J."/>
            <person name="Ramirez L."/>
            <person name="Alfaro M."/>
            <person name="Sun H."/>
            <person name="Tritt A."/>
            <person name="Yoshinaga Y."/>
            <person name="Zwiers L.-H."/>
            <person name="Turgeon B."/>
            <person name="Goodwin S."/>
            <person name="Spatafora J."/>
            <person name="Crous P."/>
            <person name="Grigoriev I."/>
        </authorList>
    </citation>
    <scope>NUCLEOTIDE SEQUENCE</scope>
    <source>
        <strain evidence="2">CBS 123094</strain>
    </source>
</reference>
<evidence type="ECO:0000313" key="3">
    <source>
        <dbReference type="Proteomes" id="UP000799779"/>
    </source>
</evidence>
<organism evidence="2 3">
    <name type="scientific">Amniculicola lignicola CBS 123094</name>
    <dbReference type="NCBI Taxonomy" id="1392246"/>
    <lineage>
        <taxon>Eukaryota</taxon>
        <taxon>Fungi</taxon>
        <taxon>Dikarya</taxon>
        <taxon>Ascomycota</taxon>
        <taxon>Pezizomycotina</taxon>
        <taxon>Dothideomycetes</taxon>
        <taxon>Pleosporomycetidae</taxon>
        <taxon>Pleosporales</taxon>
        <taxon>Amniculicolaceae</taxon>
        <taxon>Amniculicola</taxon>
    </lineage>
</organism>
<dbReference type="OrthoDB" id="5427664at2759"/>
<keyword evidence="3" id="KW-1185">Reference proteome</keyword>
<feature type="transmembrane region" description="Helical" evidence="1">
    <location>
        <begin position="39"/>
        <end position="59"/>
    </location>
</feature>
<keyword evidence="1" id="KW-0472">Membrane</keyword>
<dbReference type="Proteomes" id="UP000799779">
    <property type="component" value="Unassembled WGS sequence"/>
</dbReference>
<dbReference type="PANTHER" id="PTHR37577">
    <property type="entry name" value="INTEGRAL MEMBRANE PROTEIN"/>
    <property type="match status" value="1"/>
</dbReference>
<evidence type="ECO:0000256" key="1">
    <source>
        <dbReference type="SAM" id="Phobius"/>
    </source>
</evidence>
<dbReference type="PANTHER" id="PTHR37577:SF1">
    <property type="entry name" value="INTEGRAL MEMBRANE PROTEIN"/>
    <property type="match status" value="1"/>
</dbReference>
<protein>
    <submittedName>
        <fullName evidence="2">Uncharacterized protein</fullName>
    </submittedName>
</protein>
<dbReference type="AlphaFoldDB" id="A0A6A5W1M7"/>
<keyword evidence="1" id="KW-1133">Transmembrane helix</keyword>
<accession>A0A6A5W1M7</accession>
<keyword evidence="1" id="KW-0812">Transmembrane</keyword>
<name>A0A6A5W1M7_9PLEO</name>